<accession>A0A165JE22</accession>
<dbReference type="GO" id="GO:0046872">
    <property type="term" value="F:metal ion binding"/>
    <property type="evidence" value="ECO:0007669"/>
    <property type="project" value="UniProtKB-KW"/>
</dbReference>
<name>A0A165JE22_9BASI</name>
<dbReference type="AlphaFoldDB" id="A0A165JE22"/>
<dbReference type="InParanoid" id="A0A165JE22"/>
<dbReference type="OrthoDB" id="2802627at2759"/>
<dbReference type="STRING" id="1353952.A0A165JE22"/>
<gene>
    <name evidence="4" type="ORF">CALCODRAFT_427305</name>
</gene>
<dbReference type="Pfam" id="PF13359">
    <property type="entry name" value="DDE_Tnp_4"/>
    <property type="match status" value="1"/>
</dbReference>
<feature type="domain" description="DDE Tnp4" evidence="3">
    <location>
        <begin position="2"/>
        <end position="81"/>
    </location>
</feature>
<evidence type="ECO:0000259" key="3">
    <source>
        <dbReference type="Pfam" id="PF13359"/>
    </source>
</evidence>
<evidence type="ECO:0000313" key="5">
    <source>
        <dbReference type="Proteomes" id="UP000076842"/>
    </source>
</evidence>
<dbReference type="InterPro" id="IPR027806">
    <property type="entry name" value="HARBI1_dom"/>
</dbReference>
<evidence type="ECO:0000256" key="1">
    <source>
        <dbReference type="ARBA" id="ARBA00001968"/>
    </source>
</evidence>
<evidence type="ECO:0000313" key="4">
    <source>
        <dbReference type="EMBL" id="KZT61721.1"/>
    </source>
</evidence>
<sequence>MGYPTTPYTLRLFADNDLGARGSAEEARQKAFNRHLAGQRIIIEHAFGDLKGRFCSLCDLGTMDNMEELYKVIEAMLVLHNICIILGDRPEEIEDFEQVMDAGHDEESELQSARWEQGLDGESMTSSQLHETDLYLRTKGRHVQLRVLNKLFN</sequence>
<proteinExistence type="predicted"/>
<dbReference type="Proteomes" id="UP000076842">
    <property type="component" value="Unassembled WGS sequence"/>
</dbReference>
<keyword evidence="5" id="KW-1185">Reference proteome</keyword>
<protein>
    <recommendedName>
        <fullName evidence="3">DDE Tnp4 domain-containing protein</fullName>
    </recommendedName>
</protein>
<keyword evidence="2" id="KW-0479">Metal-binding</keyword>
<evidence type="ECO:0000256" key="2">
    <source>
        <dbReference type="ARBA" id="ARBA00022723"/>
    </source>
</evidence>
<comment type="cofactor">
    <cofactor evidence="1">
        <name>a divalent metal cation</name>
        <dbReference type="ChEBI" id="CHEBI:60240"/>
    </cofactor>
</comment>
<organism evidence="4 5">
    <name type="scientific">Calocera cornea HHB12733</name>
    <dbReference type="NCBI Taxonomy" id="1353952"/>
    <lineage>
        <taxon>Eukaryota</taxon>
        <taxon>Fungi</taxon>
        <taxon>Dikarya</taxon>
        <taxon>Basidiomycota</taxon>
        <taxon>Agaricomycotina</taxon>
        <taxon>Dacrymycetes</taxon>
        <taxon>Dacrymycetales</taxon>
        <taxon>Dacrymycetaceae</taxon>
        <taxon>Calocera</taxon>
    </lineage>
</organism>
<reference evidence="4 5" key="1">
    <citation type="journal article" date="2016" name="Mol. Biol. Evol.">
        <title>Comparative Genomics of Early-Diverging Mushroom-Forming Fungi Provides Insights into the Origins of Lignocellulose Decay Capabilities.</title>
        <authorList>
            <person name="Nagy L.G."/>
            <person name="Riley R."/>
            <person name="Tritt A."/>
            <person name="Adam C."/>
            <person name="Daum C."/>
            <person name="Floudas D."/>
            <person name="Sun H."/>
            <person name="Yadav J.S."/>
            <person name="Pangilinan J."/>
            <person name="Larsson K.H."/>
            <person name="Matsuura K."/>
            <person name="Barry K."/>
            <person name="Labutti K."/>
            <person name="Kuo R."/>
            <person name="Ohm R.A."/>
            <person name="Bhattacharya S.S."/>
            <person name="Shirouzu T."/>
            <person name="Yoshinaga Y."/>
            <person name="Martin F.M."/>
            <person name="Grigoriev I.V."/>
            <person name="Hibbett D.S."/>
        </authorList>
    </citation>
    <scope>NUCLEOTIDE SEQUENCE [LARGE SCALE GENOMIC DNA]</scope>
    <source>
        <strain evidence="4 5">HHB12733</strain>
    </source>
</reference>
<dbReference type="EMBL" id="KV423921">
    <property type="protein sequence ID" value="KZT61721.1"/>
    <property type="molecule type" value="Genomic_DNA"/>
</dbReference>